<dbReference type="EMBL" id="JANPWB010000004">
    <property type="protein sequence ID" value="KAJ1191144.1"/>
    <property type="molecule type" value="Genomic_DNA"/>
</dbReference>
<name>A0AAV7URR7_PLEWA</name>
<organism evidence="1 2">
    <name type="scientific">Pleurodeles waltl</name>
    <name type="common">Iberian ribbed newt</name>
    <dbReference type="NCBI Taxonomy" id="8319"/>
    <lineage>
        <taxon>Eukaryota</taxon>
        <taxon>Metazoa</taxon>
        <taxon>Chordata</taxon>
        <taxon>Craniata</taxon>
        <taxon>Vertebrata</taxon>
        <taxon>Euteleostomi</taxon>
        <taxon>Amphibia</taxon>
        <taxon>Batrachia</taxon>
        <taxon>Caudata</taxon>
        <taxon>Salamandroidea</taxon>
        <taxon>Salamandridae</taxon>
        <taxon>Pleurodelinae</taxon>
        <taxon>Pleurodeles</taxon>
    </lineage>
</organism>
<reference evidence="1" key="1">
    <citation type="journal article" date="2022" name="bioRxiv">
        <title>Sequencing and chromosome-scale assembly of the giantPleurodeles waltlgenome.</title>
        <authorList>
            <person name="Brown T."/>
            <person name="Elewa A."/>
            <person name="Iarovenko S."/>
            <person name="Subramanian E."/>
            <person name="Araus A.J."/>
            <person name="Petzold A."/>
            <person name="Susuki M."/>
            <person name="Suzuki K.-i.T."/>
            <person name="Hayashi T."/>
            <person name="Toyoda A."/>
            <person name="Oliveira C."/>
            <person name="Osipova E."/>
            <person name="Leigh N.D."/>
            <person name="Simon A."/>
            <person name="Yun M.H."/>
        </authorList>
    </citation>
    <scope>NUCLEOTIDE SEQUENCE</scope>
    <source>
        <strain evidence="1">20211129_DDA</strain>
        <tissue evidence="1">Liver</tissue>
    </source>
</reference>
<accession>A0AAV7URR7</accession>
<gene>
    <name evidence="1" type="ORF">NDU88_000460</name>
</gene>
<protein>
    <submittedName>
        <fullName evidence="1">Uncharacterized protein</fullName>
    </submittedName>
</protein>
<keyword evidence="2" id="KW-1185">Reference proteome</keyword>
<dbReference type="Proteomes" id="UP001066276">
    <property type="component" value="Chromosome 2_2"/>
</dbReference>
<evidence type="ECO:0000313" key="2">
    <source>
        <dbReference type="Proteomes" id="UP001066276"/>
    </source>
</evidence>
<proteinExistence type="predicted"/>
<sequence>MPLLIKKNSNDQNSALWQTSPYGTVLWGKVEKGIKDAQCGSALKYKRQLLGPWLYILSVAVRLNRFGIFLRGYRMMEEQSHMLSADLGVNRGPSWVGVLGDEESLVSEPDSVARSIRRTV</sequence>
<comment type="caution">
    <text evidence="1">The sequence shown here is derived from an EMBL/GenBank/DDBJ whole genome shotgun (WGS) entry which is preliminary data.</text>
</comment>
<dbReference type="AlphaFoldDB" id="A0AAV7URR7"/>
<evidence type="ECO:0000313" key="1">
    <source>
        <dbReference type="EMBL" id="KAJ1191144.1"/>
    </source>
</evidence>